<proteinExistence type="predicted"/>
<evidence type="ECO:0000313" key="5">
    <source>
        <dbReference type="EMBL" id="CAI5448518.1"/>
    </source>
</evidence>
<dbReference type="InterPro" id="IPR002219">
    <property type="entry name" value="PKC_DAG/PE"/>
</dbReference>
<evidence type="ECO:0000313" key="6">
    <source>
        <dbReference type="Proteomes" id="UP001152747"/>
    </source>
</evidence>
<dbReference type="PANTHER" id="PTHR21519">
    <property type="entry name" value="PDZ DOMAIN-CONTAINING PROTEIN 8"/>
    <property type="match status" value="1"/>
</dbReference>
<dbReference type="InterPro" id="IPR039275">
    <property type="entry name" value="PDZD8"/>
</dbReference>
<dbReference type="GO" id="GO:1990456">
    <property type="term" value="P:mitochondrion-endoplasmic reticulum membrane tethering"/>
    <property type="evidence" value="ECO:0007669"/>
    <property type="project" value="InterPro"/>
</dbReference>
<feature type="compositionally biased region" description="Basic and acidic residues" evidence="3">
    <location>
        <begin position="200"/>
        <end position="213"/>
    </location>
</feature>
<keyword evidence="2" id="KW-0862">Zinc</keyword>
<name>A0A9P1IMP8_9PELO</name>
<dbReference type="GO" id="GO:0005739">
    <property type="term" value="C:mitochondrion"/>
    <property type="evidence" value="ECO:0007669"/>
    <property type="project" value="GOC"/>
</dbReference>
<dbReference type="GO" id="GO:0044233">
    <property type="term" value="C:mitochondria-associated endoplasmic reticulum membrane contact site"/>
    <property type="evidence" value="ECO:0007669"/>
    <property type="project" value="InterPro"/>
</dbReference>
<feature type="region of interest" description="Disordered" evidence="3">
    <location>
        <begin position="657"/>
        <end position="700"/>
    </location>
</feature>
<reference evidence="5" key="1">
    <citation type="submission" date="2022-11" db="EMBL/GenBank/DDBJ databases">
        <authorList>
            <person name="Kikuchi T."/>
        </authorList>
    </citation>
    <scope>NUCLEOTIDE SEQUENCE</scope>
    <source>
        <strain evidence="5">PS1010</strain>
    </source>
</reference>
<dbReference type="PROSITE" id="PS50081">
    <property type="entry name" value="ZF_DAG_PE_2"/>
    <property type="match status" value="1"/>
</dbReference>
<keyword evidence="6" id="KW-1185">Reference proteome</keyword>
<sequence length="700" mass="77141">MKICNANRFEKPSTVSVQRAESARVPQLLVSQPSCDLRRTQSESRLDAKVIDAVLASTSDFAIEEPISQMFIGSLNRSRDPLDSSHLNVIKKEDKDRTLTQADAAKGLSMFTENTGSVVSLSSMASTRTDTEGDIGPEDDETSSLSRKRQNSTRRNKIQATLAAGKKRVLDLMPQKRKENDLGGESIEYATDAGTLLLGEGERDKSPATEKVKKEKKMKKKDSPKSLHFDIDVLKYLNVTVQARECVTSEDSPASGSSSGSASTPGDLITLGTCSLYIPQLIDDCKLTLSNCHREVFVLKQPNFIEAPTSQSQQQPDEFSRHAGFDPRLCFGDITLGFRYFPNGLPTGKALNSGEESDEEMVKVTPETPTGRPFSPPALSPSTHDWKLWYGGRTSTVCAMCRGKIWLRNASCCSRCLVICHNKCVVKANQGGIACSPHQTATSDANFEDLSLPEPNEAGTPSTEILEELVMQSPSSNLPETPDISKRARFKKVTEKFSNWRKGSSSSARKENDRLSQCSNDSKSHQKVQEEDQDRDSPMASIQDVLSDVLPFLDGSPFIHGLYFQPGNAYNEQTIRNAKQLGREIYSELPSDIRIEKINSQIDRIQTAIRETKDDRLNVMQNGGGETSARFQGLDERLQALAVLMLHYCSALQDCQSGRSTPAPPNFDETKIEPDAESVLDEDTVVGDIPTRPDQLISPT</sequence>
<feature type="region of interest" description="Disordered" evidence="3">
    <location>
        <begin position="122"/>
        <end position="157"/>
    </location>
</feature>
<evidence type="ECO:0000256" key="1">
    <source>
        <dbReference type="ARBA" id="ARBA00022723"/>
    </source>
</evidence>
<dbReference type="SMART" id="SM00109">
    <property type="entry name" value="C1"/>
    <property type="match status" value="1"/>
</dbReference>
<evidence type="ECO:0000256" key="3">
    <source>
        <dbReference type="SAM" id="MobiDB-lite"/>
    </source>
</evidence>
<evidence type="ECO:0000259" key="4">
    <source>
        <dbReference type="PROSITE" id="PS50081"/>
    </source>
</evidence>
<feature type="domain" description="Phorbol-ester/DAG-type" evidence="4">
    <location>
        <begin position="383"/>
        <end position="435"/>
    </location>
</feature>
<feature type="compositionally biased region" description="Acidic residues" evidence="3">
    <location>
        <begin position="132"/>
        <end position="142"/>
    </location>
</feature>
<evidence type="ECO:0000256" key="2">
    <source>
        <dbReference type="ARBA" id="ARBA00022833"/>
    </source>
</evidence>
<feature type="region of interest" description="Disordered" evidence="3">
    <location>
        <begin position="501"/>
        <end position="538"/>
    </location>
</feature>
<dbReference type="OrthoDB" id="10004596at2759"/>
<dbReference type="SUPFAM" id="SSF57889">
    <property type="entry name" value="Cysteine-rich domain"/>
    <property type="match status" value="1"/>
</dbReference>
<feature type="region of interest" description="Disordered" evidence="3">
    <location>
        <begin position="199"/>
        <end position="221"/>
    </location>
</feature>
<keyword evidence="1" id="KW-0479">Metal-binding</keyword>
<accession>A0A9P1IMP8</accession>
<comment type="caution">
    <text evidence="5">The sequence shown here is derived from an EMBL/GenBank/DDBJ whole genome shotgun (WGS) entry which is preliminary data.</text>
</comment>
<feature type="compositionally biased region" description="Acidic residues" evidence="3">
    <location>
        <begin position="675"/>
        <end position="685"/>
    </location>
</feature>
<dbReference type="GO" id="GO:0046872">
    <property type="term" value="F:metal ion binding"/>
    <property type="evidence" value="ECO:0007669"/>
    <property type="project" value="UniProtKB-KW"/>
</dbReference>
<protein>
    <recommendedName>
        <fullName evidence="4">Phorbol-ester/DAG-type domain-containing protein</fullName>
    </recommendedName>
</protein>
<gene>
    <name evidence="5" type="ORF">CAMP_LOCUS11155</name>
</gene>
<dbReference type="InterPro" id="IPR046349">
    <property type="entry name" value="C1-like_sf"/>
</dbReference>
<organism evidence="5 6">
    <name type="scientific">Caenorhabditis angaria</name>
    <dbReference type="NCBI Taxonomy" id="860376"/>
    <lineage>
        <taxon>Eukaryota</taxon>
        <taxon>Metazoa</taxon>
        <taxon>Ecdysozoa</taxon>
        <taxon>Nematoda</taxon>
        <taxon>Chromadorea</taxon>
        <taxon>Rhabditida</taxon>
        <taxon>Rhabditina</taxon>
        <taxon>Rhabditomorpha</taxon>
        <taxon>Rhabditoidea</taxon>
        <taxon>Rhabditidae</taxon>
        <taxon>Peloderinae</taxon>
        <taxon>Caenorhabditis</taxon>
    </lineage>
</organism>
<dbReference type="EMBL" id="CANHGI010000004">
    <property type="protein sequence ID" value="CAI5448518.1"/>
    <property type="molecule type" value="Genomic_DNA"/>
</dbReference>
<dbReference type="AlphaFoldDB" id="A0A9P1IMP8"/>
<dbReference type="Proteomes" id="UP001152747">
    <property type="component" value="Unassembled WGS sequence"/>
</dbReference>
<dbReference type="PANTHER" id="PTHR21519:SF1">
    <property type="entry name" value="PDZ DOMAIN-CONTAINING PROTEIN 8"/>
    <property type="match status" value="1"/>
</dbReference>
<feature type="compositionally biased region" description="Basic residues" evidence="3">
    <location>
        <begin position="146"/>
        <end position="157"/>
    </location>
</feature>
<dbReference type="GO" id="GO:0051560">
    <property type="term" value="P:mitochondrial calcium ion homeostasis"/>
    <property type="evidence" value="ECO:0007669"/>
    <property type="project" value="InterPro"/>
</dbReference>